<evidence type="ECO:0000256" key="2">
    <source>
        <dbReference type="SAM" id="MobiDB-lite"/>
    </source>
</evidence>
<dbReference type="PANTHER" id="PTHR10300">
    <property type="entry name" value="CALCIPRESSIN"/>
    <property type="match status" value="1"/>
</dbReference>
<dbReference type="OrthoDB" id="5580559at2759"/>
<accession>A0A0L0SJS5</accession>
<dbReference type="GO" id="GO:0019722">
    <property type="term" value="P:calcium-mediated signaling"/>
    <property type="evidence" value="ECO:0007669"/>
    <property type="project" value="InterPro"/>
</dbReference>
<dbReference type="GO" id="GO:0005634">
    <property type="term" value="C:nucleus"/>
    <property type="evidence" value="ECO:0007669"/>
    <property type="project" value="TreeGrafter"/>
</dbReference>
<dbReference type="PANTHER" id="PTHR10300:SF14">
    <property type="entry name" value="PROTEIN SARAH"/>
    <property type="match status" value="1"/>
</dbReference>
<protein>
    <submittedName>
        <fullName evidence="3">Uncharacterized protein</fullName>
    </submittedName>
</protein>
<gene>
    <name evidence="3" type="ORF">AMAG_07876</name>
</gene>
<comment type="similarity">
    <text evidence="1">Belongs to the RCAN family.</text>
</comment>
<dbReference type="EMBL" id="GG745340">
    <property type="protein sequence ID" value="KNE62684.1"/>
    <property type="molecule type" value="Genomic_DNA"/>
</dbReference>
<sequence length="267" mass="28050">MMHGDPDPTTQAGDAEPRTTAPAGPRKPHPGQLARRDPTANDTDGVSSSTPSIFVSDDSLASLPLDDPDHPPPQSRPRYLAPPVCGKMHLISPPGSPPLGWEQVVEDPPHPDPLAPDLHADAVALPAAHALPHAATAGLHDVLSAVAAKLHAHHAATTAPKRITVHDVLGAPEAEIDKPGDADRGTSTLIVPGLGEVVKEKKEAVSRTAKVPLPVIVVEDHSERTSVERLDVPLGEEIGWMPLGTGVSRASRIPQTRVPPMMPAQRT</sequence>
<reference evidence="4" key="2">
    <citation type="submission" date="2009-11" db="EMBL/GenBank/DDBJ databases">
        <title>The Genome Sequence of Allomyces macrogynus strain ATCC 38327.</title>
        <authorList>
            <consortium name="The Broad Institute Genome Sequencing Platform"/>
            <person name="Russ C."/>
            <person name="Cuomo C."/>
            <person name="Shea T."/>
            <person name="Young S.K."/>
            <person name="Zeng Q."/>
            <person name="Koehrsen M."/>
            <person name="Haas B."/>
            <person name="Borodovsky M."/>
            <person name="Guigo R."/>
            <person name="Alvarado L."/>
            <person name="Berlin A."/>
            <person name="Borenstein D."/>
            <person name="Chen Z."/>
            <person name="Engels R."/>
            <person name="Freedman E."/>
            <person name="Gellesch M."/>
            <person name="Goldberg J."/>
            <person name="Griggs A."/>
            <person name="Gujja S."/>
            <person name="Heiman D."/>
            <person name="Hepburn T."/>
            <person name="Howarth C."/>
            <person name="Jen D."/>
            <person name="Larson L."/>
            <person name="Lewis B."/>
            <person name="Mehta T."/>
            <person name="Park D."/>
            <person name="Pearson M."/>
            <person name="Roberts A."/>
            <person name="Saif S."/>
            <person name="Shenoy N."/>
            <person name="Sisk P."/>
            <person name="Stolte C."/>
            <person name="Sykes S."/>
            <person name="Walk T."/>
            <person name="White J."/>
            <person name="Yandava C."/>
            <person name="Burger G."/>
            <person name="Gray M.W."/>
            <person name="Holland P.W.H."/>
            <person name="King N."/>
            <person name="Lang F.B.F."/>
            <person name="Roger A.J."/>
            <person name="Ruiz-Trillo I."/>
            <person name="Lander E."/>
            <person name="Nusbaum C."/>
        </authorList>
    </citation>
    <scope>NUCLEOTIDE SEQUENCE [LARGE SCALE GENOMIC DNA]</scope>
    <source>
        <strain evidence="4">ATCC 38327</strain>
    </source>
</reference>
<dbReference type="AlphaFoldDB" id="A0A0L0SJS5"/>
<keyword evidence="4" id="KW-1185">Reference proteome</keyword>
<evidence type="ECO:0000313" key="3">
    <source>
        <dbReference type="EMBL" id="KNE62684.1"/>
    </source>
</evidence>
<dbReference type="Pfam" id="PF04847">
    <property type="entry name" value="Calcipressin"/>
    <property type="match status" value="1"/>
</dbReference>
<reference evidence="3 4" key="1">
    <citation type="submission" date="2009-11" db="EMBL/GenBank/DDBJ databases">
        <title>Annotation of Allomyces macrogynus ATCC 38327.</title>
        <authorList>
            <consortium name="The Broad Institute Genome Sequencing Platform"/>
            <person name="Russ C."/>
            <person name="Cuomo C."/>
            <person name="Burger G."/>
            <person name="Gray M.W."/>
            <person name="Holland P.W.H."/>
            <person name="King N."/>
            <person name="Lang F.B.F."/>
            <person name="Roger A.J."/>
            <person name="Ruiz-Trillo I."/>
            <person name="Young S.K."/>
            <person name="Zeng Q."/>
            <person name="Gargeya S."/>
            <person name="Fitzgerald M."/>
            <person name="Haas B."/>
            <person name="Abouelleil A."/>
            <person name="Alvarado L."/>
            <person name="Arachchi H.M."/>
            <person name="Berlin A."/>
            <person name="Chapman S.B."/>
            <person name="Gearin G."/>
            <person name="Goldberg J."/>
            <person name="Griggs A."/>
            <person name="Gujja S."/>
            <person name="Hansen M."/>
            <person name="Heiman D."/>
            <person name="Howarth C."/>
            <person name="Larimer J."/>
            <person name="Lui A."/>
            <person name="MacDonald P.J.P."/>
            <person name="McCowen C."/>
            <person name="Montmayeur A."/>
            <person name="Murphy C."/>
            <person name="Neiman D."/>
            <person name="Pearson M."/>
            <person name="Priest M."/>
            <person name="Roberts A."/>
            <person name="Saif S."/>
            <person name="Shea T."/>
            <person name="Sisk P."/>
            <person name="Stolte C."/>
            <person name="Sykes S."/>
            <person name="Wortman J."/>
            <person name="Nusbaum C."/>
            <person name="Birren B."/>
        </authorList>
    </citation>
    <scope>NUCLEOTIDE SEQUENCE [LARGE SCALE GENOMIC DNA]</scope>
    <source>
        <strain evidence="3 4">ATCC 38327</strain>
    </source>
</reference>
<feature type="compositionally biased region" description="Low complexity" evidence="2">
    <location>
        <begin position="56"/>
        <end position="65"/>
    </location>
</feature>
<evidence type="ECO:0000256" key="1">
    <source>
        <dbReference type="ARBA" id="ARBA00008209"/>
    </source>
</evidence>
<dbReference type="STRING" id="578462.A0A0L0SJS5"/>
<proteinExistence type="inferred from homology"/>
<name>A0A0L0SJS5_ALLM3</name>
<dbReference type="VEuPathDB" id="FungiDB:AMAG_07876"/>
<organism evidence="3 4">
    <name type="scientific">Allomyces macrogynus (strain ATCC 38327)</name>
    <name type="common">Allomyces javanicus var. macrogynus</name>
    <dbReference type="NCBI Taxonomy" id="578462"/>
    <lineage>
        <taxon>Eukaryota</taxon>
        <taxon>Fungi</taxon>
        <taxon>Fungi incertae sedis</taxon>
        <taxon>Blastocladiomycota</taxon>
        <taxon>Blastocladiomycetes</taxon>
        <taxon>Blastocladiales</taxon>
        <taxon>Blastocladiaceae</taxon>
        <taxon>Allomyces</taxon>
    </lineage>
</organism>
<feature type="region of interest" description="Disordered" evidence="2">
    <location>
        <begin position="1"/>
        <end position="96"/>
    </location>
</feature>
<dbReference type="InterPro" id="IPR006931">
    <property type="entry name" value="Calcipressin"/>
</dbReference>
<feature type="compositionally biased region" description="Polar residues" evidence="2">
    <location>
        <begin position="40"/>
        <end position="53"/>
    </location>
</feature>
<evidence type="ECO:0000313" key="4">
    <source>
        <dbReference type="Proteomes" id="UP000054350"/>
    </source>
</evidence>
<dbReference type="Proteomes" id="UP000054350">
    <property type="component" value="Unassembled WGS sequence"/>
</dbReference>
<dbReference type="GO" id="GO:0005737">
    <property type="term" value="C:cytoplasm"/>
    <property type="evidence" value="ECO:0007669"/>
    <property type="project" value="TreeGrafter"/>
</dbReference>
<dbReference type="GO" id="GO:0008597">
    <property type="term" value="F:calcium-dependent protein serine/threonine phosphatase regulator activity"/>
    <property type="evidence" value="ECO:0007669"/>
    <property type="project" value="TreeGrafter"/>
</dbReference>